<keyword evidence="3" id="KW-1185">Reference proteome</keyword>
<organism evidence="2 3">
    <name type="scientific">Blattamonas nauphoetae</name>
    <dbReference type="NCBI Taxonomy" id="2049346"/>
    <lineage>
        <taxon>Eukaryota</taxon>
        <taxon>Metamonada</taxon>
        <taxon>Preaxostyla</taxon>
        <taxon>Oxymonadida</taxon>
        <taxon>Blattamonas</taxon>
    </lineage>
</organism>
<dbReference type="Proteomes" id="UP001281761">
    <property type="component" value="Unassembled WGS sequence"/>
</dbReference>
<gene>
    <name evidence="2" type="ORF">BLNAU_18234</name>
</gene>
<evidence type="ECO:0000313" key="3">
    <source>
        <dbReference type="Proteomes" id="UP001281761"/>
    </source>
</evidence>
<feature type="region of interest" description="Disordered" evidence="1">
    <location>
        <begin position="122"/>
        <end position="154"/>
    </location>
</feature>
<evidence type="ECO:0000256" key="1">
    <source>
        <dbReference type="SAM" id="MobiDB-lite"/>
    </source>
</evidence>
<evidence type="ECO:0000313" key="2">
    <source>
        <dbReference type="EMBL" id="KAK2946855.1"/>
    </source>
</evidence>
<protein>
    <submittedName>
        <fullName evidence="2">Uncharacterized protein</fullName>
    </submittedName>
</protein>
<reference evidence="2 3" key="1">
    <citation type="journal article" date="2022" name="bioRxiv">
        <title>Genomics of Preaxostyla Flagellates Illuminates Evolutionary Transitions and the Path Towards Mitochondrial Loss.</title>
        <authorList>
            <person name="Novak L.V.F."/>
            <person name="Treitli S.C."/>
            <person name="Pyrih J."/>
            <person name="Halakuc P."/>
            <person name="Pipaliya S.V."/>
            <person name="Vacek V."/>
            <person name="Brzon O."/>
            <person name="Soukal P."/>
            <person name="Eme L."/>
            <person name="Dacks J.B."/>
            <person name="Karnkowska A."/>
            <person name="Elias M."/>
            <person name="Hampl V."/>
        </authorList>
    </citation>
    <scope>NUCLEOTIDE SEQUENCE [LARGE SCALE GENOMIC DNA]</scope>
    <source>
        <strain evidence="2">NAU3</strain>
        <tissue evidence="2">Gut</tissue>
    </source>
</reference>
<dbReference type="EMBL" id="JARBJD010000217">
    <property type="protein sequence ID" value="KAK2946855.1"/>
    <property type="molecule type" value="Genomic_DNA"/>
</dbReference>
<comment type="caution">
    <text evidence="2">The sequence shown here is derived from an EMBL/GenBank/DDBJ whole genome shotgun (WGS) entry which is preliminary data.</text>
</comment>
<accession>A0ABQ9X9I0</accession>
<proteinExistence type="predicted"/>
<sequence length="798" mass="91205">MTLRELMHVGQISSLPSDSVYHENLGLVLVPPLSDLYSFIQHSRQVWLFSDFLEILRHHSMDDSRKNDLTFLNRPCFSGALKEITTRCQNILNELNIHPSASTSLDERGKPNSQLRTIIRIGRRQSLSTDDPPPSLDTIDLEEQNTDSALTPSDRRRKACLQLLEMIHNIRSKRTDTGETDWDPTSFFENPQTDSTDEGNSDHFDDTIFDSIEPLSIMTRLNECETHFTHAGNWDHLTLTPLYITKLTHILLSDDHLLSESAHIHLFHLLKTAPDRIMVVSTVFPVLRRSQSDMNDEATLFWLLVLRLSNDYGLWSSLNHNWTDADWMAVFSHKWMSQIHLPLAVTRLIRLLERFQENPPFSFQRSSSLVRSFNKSNNFVNGLVHRIKFDQRQFSADETSSLFSAAVLCCAAEDRPIPRCIVDKVSEFVGSMEFDFSHFMKSFSPRMMILDERKPRFASTLPLPLLCERLVREVLTGKDVTIIQCLPQLYHCSDSATFIGFLHPFILRGFGSVFLQYADTEFQAVVFRIFLFMLNEVTDWECFFAALSIYRLVPSSQIVDAVSVCLQLYLAGNFPPHSLGHFFQFMTVLSNYSINTASLQSVVRLFRLLTRIKSTSPTDHRIEQINMFWTLLMACLDKFRSSLPLTFFDDCFKTLENECRAHLATKIPNQRGPRSTNELDAMTSFARIVSREGANKAALDVIIVPMLPNILVSSQSPVSAYRNLSLAMLSKIFVPANAERILDWCRLGVVECVMKVVEASSSLDEYEMGVSILGLILRTLTPSPSIDEMANFDLRRNL</sequence>
<name>A0ABQ9X9I0_9EUKA</name>